<sequence length="250" mass="28174">MRIILSSIRQNVWILILISTFLHFRQLPNPDDILLVLIRLIWLLPSRGCNPNSKYNTSLIDAINNVFDTTISSDALTDSAVGRFLDAYKQESMGRCLLASTYRRHLLPAYRESLRNAGFPQLISPVVQMCRDLAEAHREPSTASPALQSLRHRSTNSTTGQGDSESNHYDPSLFFNVSKLISMSGIGVGRRVPQPYSPNLIILVVYGTMTWGLSREIVDAVTRNSPEPLEILIVCNYLLRGRDIFRQCLL</sequence>
<keyword evidence="3" id="KW-1185">Reference proteome</keyword>
<dbReference type="Proteomes" id="UP000321570">
    <property type="component" value="Unassembled WGS sequence"/>
</dbReference>
<evidence type="ECO:0000313" key="2">
    <source>
        <dbReference type="EMBL" id="VUZ42704.1"/>
    </source>
</evidence>
<feature type="compositionally biased region" description="Polar residues" evidence="1">
    <location>
        <begin position="155"/>
        <end position="164"/>
    </location>
</feature>
<dbReference type="AlphaFoldDB" id="A0A564Y850"/>
<dbReference type="EMBL" id="CABIJS010000090">
    <property type="protein sequence ID" value="VUZ42704.1"/>
    <property type="molecule type" value="Genomic_DNA"/>
</dbReference>
<evidence type="ECO:0000256" key="1">
    <source>
        <dbReference type="SAM" id="MobiDB-lite"/>
    </source>
</evidence>
<organism evidence="2 3">
    <name type="scientific">Hymenolepis diminuta</name>
    <name type="common">Rat tapeworm</name>
    <dbReference type="NCBI Taxonomy" id="6216"/>
    <lineage>
        <taxon>Eukaryota</taxon>
        <taxon>Metazoa</taxon>
        <taxon>Spiralia</taxon>
        <taxon>Lophotrochozoa</taxon>
        <taxon>Platyhelminthes</taxon>
        <taxon>Cestoda</taxon>
        <taxon>Eucestoda</taxon>
        <taxon>Cyclophyllidea</taxon>
        <taxon>Hymenolepididae</taxon>
        <taxon>Hymenolepis</taxon>
    </lineage>
</organism>
<proteinExistence type="predicted"/>
<accession>A0A564Y850</accession>
<gene>
    <name evidence="2" type="ORF">WMSIL1_LOCUS3269</name>
</gene>
<protein>
    <submittedName>
        <fullName evidence="2">Uncharacterized protein</fullName>
    </submittedName>
</protein>
<reference evidence="2 3" key="1">
    <citation type="submission" date="2019-07" db="EMBL/GenBank/DDBJ databases">
        <authorList>
            <person name="Jastrzebski P J."/>
            <person name="Paukszto L."/>
            <person name="Jastrzebski P J."/>
        </authorList>
    </citation>
    <scope>NUCLEOTIDE SEQUENCE [LARGE SCALE GENOMIC DNA]</scope>
    <source>
        <strain evidence="2 3">WMS-il1</strain>
    </source>
</reference>
<feature type="region of interest" description="Disordered" evidence="1">
    <location>
        <begin position="138"/>
        <end position="168"/>
    </location>
</feature>
<evidence type="ECO:0000313" key="3">
    <source>
        <dbReference type="Proteomes" id="UP000321570"/>
    </source>
</evidence>
<name>A0A564Y850_HYMDI</name>